<feature type="transmembrane region" description="Helical" evidence="5">
    <location>
        <begin position="6"/>
        <end position="26"/>
    </location>
</feature>
<sequence>MPLLFFVFLFSILEALLSLVGGLLLLWKERVARHLSFYLVNFAAGSLLALALIDLLPEALETSSNQEIVFLLVVLGVFSSFLVEKILTWHHSHQEEQEVHPFTYLVVFGDTVHNFLDGVVIGTSFLVSVPFGAITTAAVIFHEIPQEIGDFAILLHGGMKRTGVLYVNLFSSLSTVIGAVVAFLVARAIEDLIPFILALASGGLLYIATTDLMPELAKEKRTTKIVIQMILFLAGIGSIWLGMRISRV</sequence>
<gene>
    <name evidence="6" type="ORF">A2Z23_02495</name>
</gene>
<dbReference type="EMBL" id="MFAV01000047">
    <property type="protein sequence ID" value="OGD85688.1"/>
    <property type="molecule type" value="Genomic_DNA"/>
</dbReference>
<evidence type="ECO:0000256" key="5">
    <source>
        <dbReference type="SAM" id="Phobius"/>
    </source>
</evidence>
<dbReference type="Pfam" id="PF02535">
    <property type="entry name" value="Zip"/>
    <property type="match status" value="1"/>
</dbReference>
<dbReference type="PANTHER" id="PTHR16950:SF16">
    <property type="entry name" value="ZINC TRANSPORTER ZIP13"/>
    <property type="match status" value="1"/>
</dbReference>
<name>A0A1F5G1G6_9BACT</name>
<comment type="subcellular location">
    <subcellularLocation>
        <location evidence="1">Membrane</location>
        <topology evidence="1">Multi-pass membrane protein</topology>
    </subcellularLocation>
</comment>
<feature type="transmembrane region" description="Helical" evidence="5">
    <location>
        <begin position="225"/>
        <end position="243"/>
    </location>
</feature>
<accession>A0A1F5G1G6</accession>
<dbReference type="Proteomes" id="UP000176628">
    <property type="component" value="Unassembled WGS sequence"/>
</dbReference>
<feature type="transmembrane region" description="Helical" evidence="5">
    <location>
        <begin position="38"/>
        <end position="56"/>
    </location>
</feature>
<dbReference type="PANTHER" id="PTHR16950">
    <property type="entry name" value="ZINC TRANSPORTER SLC39A7 HISTIDINE-RICH MEMBRANE PROTEIN KE4"/>
    <property type="match status" value="1"/>
</dbReference>
<dbReference type="GO" id="GO:0005385">
    <property type="term" value="F:zinc ion transmembrane transporter activity"/>
    <property type="evidence" value="ECO:0007669"/>
    <property type="project" value="TreeGrafter"/>
</dbReference>
<evidence type="ECO:0000313" key="7">
    <source>
        <dbReference type="Proteomes" id="UP000176628"/>
    </source>
</evidence>
<dbReference type="GO" id="GO:0016020">
    <property type="term" value="C:membrane"/>
    <property type="evidence" value="ECO:0007669"/>
    <property type="project" value="UniProtKB-SubCell"/>
</dbReference>
<protein>
    <recommendedName>
        <fullName evidence="8">ZIP zinc transporter</fullName>
    </recommendedName>
</protein>
<feature type="transmembrane region" description="Helical" evidence="5">
    <location>
        <begin position="164"/>
        <end position="186"/>
    </location>
</feature>
<feature type="transmembrane region" description="Helical" evidence="5">
    <location>
        <begin position="68"/>
        <end position="87"/>
    </location>
</feature>
<dbReference type="GO" id="GO:0006882">
    <property type="term" value="P:intracellular zinc ion homeostasis"/>
    <property type="evidence" value="ECO:0007669"/>
    <property type="project" value="TreeGrafter"/>
</dbReference>
<keyword evidence="3 5" id="KW-1133">Transmembrane helix</keyword>
<evidence type="ECO:0000256" key="4">
    <source>
        <dbReference type="ARBA" id="ARBA00023136"/>
    </source>
</evidence>
<evidence type="ECO:0000313" key="6">
    <source>
        <dbReference type="EMBL" id="OGD85688.1"/>
    </source>
</evidence>
<proteinExistence type="predicted"/>
<evidence type="ECO:0000256" key="3">
    <source>
        <dbReference type="ARBA" id="ARBA00022989"/>
    </source>
</evidence>
<feature type="transmembrane region" description="Helical" evidence="5">
    <location>
        <begin position="192"/>
        <end position="213"/>
    </location>
</feature>
<dbReference type="AlphaFoldDB" id="A0A1F5G1G6"/>
<reference evidence="6 7" key="1">
    <citation type="journal article" date="2016" name="Nat. Commun.">
        <title>Thousands of microbial genomes shed light on interconnected biogeochemical processes in an aquifer system.</title>
        <authorList>
            <person name="Anantharaman K."/>
            <person name="Brown C.T."/>
            <person name="Hug L.A."/>
            <person name="Sharon I."/>
            <person name="Castelle C.J."/>
            <person name="Probst A.J."/>
            <person name="Thomas B.C."/>
            <person name="Singh A."/>
            <person name="Wilkins M.J."/>
            <person name="Karaoz U."/>
            <person name="Brodie E.L."/>
            <person name="Williams K.H."/>
            <person name="Hubbard S.S."/>
            <person name="Banfield J.F."/>
        </authorList>
    </citation>
    <scope>NUCLEOTIDE SEQUENCE [LARGE SCALE GENOMIC DNA]</scope>
</reference>
<evidence type="ECO:0000256" key="1">
    <source>
        <dbReference type="ARBA" id="ARBA00004141"/>
    </source>
</evidence>
<organism evidence="6 7">
    <name type="scientific">Candidatus Curtissbacteria bacterium RBG_16_39_7</name>
    <dbReference type="NCBI Taxonomy" id="1797707"/>
    <lineage>
        <taxon>Bacteria</taxon>
        <taxon>Candidatus Curtissiibacteriota</taxon>
    </lineage>
</organism>
<keyword evidence="4 5" id="KW-0472">Membrane</keyword>
<keyword evidence="2 5" id="KW-0812">Transmembrane</keyword>
<comment type="caution">
    <text evidence="6">The sequence shown here is derived from an EMBL/GenBank/DDBJ whole genome shotgun (WGS) entry which is preliminary data.</text>
</comment>
<evidence type="ECO:0000256" key="2">
    <source>
        <dbReference type="ARBA" id="ARBA00022692"/>
    </source>
</evidence>
<dbReference type="InterPro" id="IPR003689">
    <property type="entry name" value="ZIP"/>
</dbReference>
<evidence type="ECO:0008006" key="8">
    <source>
        <dbReference type="Google" id="ProtNLM"/>
    </source>
</evidence>